<keyword evidence="10" id="KW-0505">Motor protein</keyword>
<dbReference type="InterPro" id="IPR035699">
    <property type="entry name" value="AAA_6"/>
</dbReference>
<keyword evidence="4" id="KW-0493">Microtubule</keyword>
<dbReference type="FunFam" id="1.20.58.1120:FF:000004">
    <property type="entry name" value="Dynein axonemal heavy chain 5"/>
    <property type="match status" value="1"/>
</dbReference>
<keyword evidence="6" id="KW-0067">ATP-binding</keyword>
<dbReference type="InterPro" id="IPR026983">
    <property type="entry name" value="DHC"/>
</dbReference>
<dbReference type="SUPFAM" id="SSF52540">
    <property type="entry name" value="P-loop containing nucleoside triphosphate hydrolases"/>
    <property type="match status" value="4"/>
</dbReference>
<dbReference type="InterPro" id="IPR013602">
    <property type="entry name" value="Dynein_heavy_linker"/>
</dbReference>
<dbReference type="Pfam" id="PF12775">
    <property type="entry name" value="AAA_7"/>
    <property type="match status" value="1"/>
</dbReference>
<dbReference type="Pfam" id="PF08393">
    <property type="entry name" value="DHC_N2"/>
    <property type="match status" value="1"/>
</dbReference>
<feature type="compositionally biased region" description="Basic and acidic residues" evidence="14">
    <location>
        <begin position="97"/>
        <end position="106"/>
    </location>
</feature>
<dbReference type="PANTHER" id="PTHR46532:SF11">
    <property type="entry name" value="DYNEIN AXONEMAL HEAVY CHAIN 12"/>
    <property type="match status" value="1"/>
</dbReference>
<evidence type="ECO:0000256" key="11">
    <source>
        <dbReference type="ARBA" id="ARBA00023212"/>
    </source>
</evidence>
<accession>A0ABC9WP80</accession>
<feature type="region of interest" description="Disordered" evidence="14">
    <location>
        <begin position="97"/>
        <end position="123"/>
    </location>
</feature>
<dbReference type="PANTHER" id="PTHR46532">
    <property type="entry name" value="MALE FERTILITY FACTOR KL5"/>
    <property type="match status" value="1"/>
</dbReference>
<dbReference type="Gene3D" id="3.40.50.300">
    <property type="entry name" value="P-loop containing nucleotide triphosphate hydrolases"/>
    <property type="match status" value="4"/>
</dbReference>
<keyword evidence="17" id="KW-1185">Reference proteome</keyword>
<dbReference type="GO" id="GO:0030286">
    <property type="term" value="C:dynein complex"/>
    <property type="evidence" value="ECO:0007669"/>
    <property type="project" value="UniProtKB-KW"/>
</dbReference>
<evidence type="ECO:0000256" key="14">
    <source>
        <dbReference type="SAM" id="MobiDB-lite"/>
    </source>
</evidence>
<dbReference type="Gene3D" id="1.20.920.30">
    <property type="match status" value="1"/>
</dbReference>
<evidence type="ECO:0000259" key="15">
    <source>
        <dbReference type="SMART" id="SM00382"/>
    </source>
</evidence>
<dbReference type="Pfam" id="PF25007">
    <property type="entry name" value="DYH2-5-8_CC"/>
    <property type="match status" value="1"/>
</dbReference>
<comment type="subcellular location">
    <subcellularLocation>
        <location evidence="1">Cytoplasm</location>
        <location evidence="1">Cytoskeleton</location>
        <location evidence="1">Cilium axoneme</location>
    </subcellularLocation>
</comment>
<feature type="domain" description="AAA+ ATPase" evidence="15">
    <location>
        <begin position="966"/>
        <end position="1119"/>
    </location>
</feature>
<organism evidence="16 17">
    <name type="scientific">Grus japonensis</name>
    <name type="common">Japanese crane</name>
    <name type="synonym">Red-crowned crane</name>
    <dbReference type="NCBI Taxonomy" id="30415"/>
    <lineage>
        <taxon>Eukaryota</taxon>
        <taxon>Metazoa</taxon>
        <taxon>Chordata</taxon>
        <taxon>Craniata</taxon>
        <taxon>Vertebrata</taxon>
        <taxon>Euteleostomi</taxon>
        <taxon>Archelosauria</taxon>
        <taxon>Archosauria</taxon>
        <taxon>Dinosauria</taxon>
        <taxon>Saurischia</taxon>
        <taxon>Theropoda</taxon>
        <taxon>Coelurosauria</taxon>
        <taxon>Aves</taxon>
        <taxon>Neognathae</taxon>
        <taxon>Neoaves</taxon>
        <taxon>Gruiformes</taxon>
        <taxon>Gruidae</taxon>
        <taxon>Grus</taxon>
    </lineage>
</organism>
<dbReference type="GO" id="GO:0005524">
    <property type="term" value="F:ATP binding"/>
    <property type="evidence" value="ECO:0007669"/>
    <property type="project" value="UniProtKB-KW"/>
</dbReference>
<evidence type="ECO:0000256" key="2">
    <source>
        <dbReference type="ARBA" id="ARBA00008887"/>
    </source>
</evidence>
<dbReference type="Pfam" id="PF17852">
    <property type="entry name" value="Dynein_AAA_lid"/>
    <property type="match status" value="1"/>
</dbReference>
<evidence type="ECO:0000256" key="10">
    <source>
        <dbReference type="ARBA" id="ARBA00023175"/>
    </source>
</evidence>
<comment type="similarity">
    <text evidence="2">Belongs to the dynein heavy chain family.</text>
</comment>
<evidence type="ECO:0000313" key="17">
    <source>
        <dbReference type="Proteomes" id="UP001623348"/>
    </source>
</evidence>
<feature type="domain" description="AAA+ ATPase" evidence="15">
    <location>
        <begin position="721"/>
        <end position="857"/>
    </location>
</feature>
<evidence type="ECO:0000313" key="16">
    <source>
        <dbReference type="EMBL" id="GAB0187256.1"/>
    </source>
</evidence>
<dbReference type="InterPro" id="IPR003593">
    <property type="entry name" value="AAA+_ATPase"/>
</dbReference>
<evidence type="ECO:0000256" key="12">
    <source>
        <dbReference type="ARBA" id="ARBA00023273"/>
    </source>
</evidence>
<dbReference type="InterPro" id="IPR041466">
    <property type="entry name" value="Dynein_AAA5_ext"/>
</dbReference>
<dbReference type="InterPro" id="IPR011704">
    <property type="entry name" value="ATPase_dyneun-rel_AAA"/>
</dbReference>
<keyword evidence="7" id="KW-0243">Dynein</keyword>
<dbReference type="Pfam" id="PF12780">
    <property type="entry name" value="AAA_8"/>
    <property type="match status" value="1"/>
</dbReference>
<name>A0ABC9WP80_GRUJA</name>
<keyword evidence="3" id="KW-0963">Cytoplasm</keyword>
<dbReference type="EMBL" id="BAAFJT010000003">
    <property type="protein sequence ID" value="GAB0187256.1"/>
    <property type="molecule type" value="Genomic_DNA"/>
</dbReference>
<dbReference type="Proteomes" id="UP001623348">
    <property type="component" value="Unassembled WGS sequence"/>
</dbReference>
<dbReference type="FunFam" id="1.10.472.130:FF:000004">
    <property type="entry name" value="Dynein axonemal heavy chain 8"/>
    <property type="match status" value="1"/>
</dbReference>
<dbReference type="Gene3D" id="1.10.472.130">
    <property type="match status" value="1"/>
</dbReference>
<evidence type="ECO:0000256" key="7">
    <source>
        <dbReference type="ARBA" id="ARBA00023017"/>
    </source>
</evidence>
<dbReference type="FunFam" id="3.40.50.300:FF:000543">
    <property type="entry name" value="Dynein axonemal heavy chain 5"/>
    <property type="match status" value="1"/>
</dbReference>
<keyword evidence="9" id="KW-0969">Cilium</keyword>
<dbReference type="SMART" id="SM00382">
    <property type="entry name" value="AAA"/>
    <property type="match status" value="3"/>
</dbReference>
<reference evidence="16 17" key="1">
    <citation type="submission" date="2024-06" db="EMBL/GenBank/DDBJ databases">
        <title>The draft genome of Grus japonensis, version 3.</title>
        <authorList>
            <person name="Nabeshima K."/>
            <person name="Suzuki S."/>
            <person name="Onuma M."/>
        </authorList>
    </citation>
    <scope>NUCLEOTIDE SEQUENCE [LARGE SCALE GENOMIC DNA]</scope>
    <source>
        <strain evidence="16 17">451A</strain>
    </source>
</reference>
<dbReference type="InterPro" id="IPR056759">
    <property type="entry name" value="DYH2-5-8_CC"/>
</dbReference>
<evidence type="ECO:0000256" key="1">
    <source>
        <dbReference type="ARBA" id="ARBA00004430"/>
    </source>
</evidence>
<evidence type="ECO:0000256" key="13">
    <source>
        <dbReference type="SAM" id="Coils"/>
    </source>
</evidence>
<dbReference type="FunFam" id="3.40.50.300:FF:000044">
    <property type="entry name" value="Dynein heavy chain 5, axonemal"/>
    <property type="match status" value="1"/>
</dbReference>
<evidence type="ECO:0000256" key="8">
    <source>
        <dbReference type="ARBA" id="ARBA00023054"/>
    </source>
</evidence>
<evidence type="ECO:0000256" key="4">
    <source>
        <dbReference type="ARBA" id="ARBA00022701"/>
    </source>
</evidence>
<evidence type="ECO:0000256" key="5">
    <source>
        <dbReference type="ARBA" id="ARBA00022741"/>
    </source>
</evidence>
<evidence type="ECO:0000256" key="3">
    <source>
        <dbReference type="ARBA" id="ARBA00022490"/>
    </source>
</evidence>
<evidence type="ECO:0000256" key="6">
    <source>
        <dbReference type="ARBA" id="ARBA00022840"/>
    </source>
</evidence>
<keyword evidence="8 13" id="KW-0175">Coiled coil</keyword>
<feature type="domain" description="AAA+ ATPase" evidence="15">
    <location>
        <begin position="1245"/>
        <end position="1353"/>
    </location>
</feature>
<dbReference type="Pfam" id="PF12774">
    <property type="entry name" value="AAA_6"/>
    <property type="match status" value="1"/>
</dbReference>
<proteinExistence type="inferred from homology"/>
<dbReference type="InterPro" id="IPR024317">
    <property type="entry name" value="Dynein_heavy_chain_D4_dom"/>
</dbReference>
<keyword evidence="11" id="KW-0206">Cytoskeleton</keyword>
<gene>
    <name evidence="16" type="ORF">GRJ2_001190900</name>
</gene>
<dbReference type="Pfam" id="PF07728">
    <property type="entry name" value="AAA_5"/>
    <property type="match status" value="1"/>
</dbReference>
<evidence type="ECO:0000256" key="9">
    <source>
        <dbReference type="ARBA" id="ARBA00023069"/>
    </source>
</evidence>
<protein>
    <submittedName>
        <fullName evidence="16">Dynein axonemal heavy chain 8</fullName>
    </submittedName>
</protein>
<comment type="caution">
    <text evidence="16">The sequence shown here is derived from an EMBL/GenBank/DDBJ whole genome shotgun (WGS) entry which is preliminary data.</text>
</comment>
<keyword evidence="12" id="KW-0966">Cell projection</keyword>
<dbReference type="GO" id="GO:0005930">
    <property type="term" value="C:axoneme"/>
    <property type="evidence" value="ECO:0007669"/>
    <property type="project" value="UniProtKB-SubCell"/>
</dbReference>
<dbReference type="GO" id="GO:0005874">
    <property type="term" value="C:microtubule"/>
    <property type="evidence" value="ECO:0007669"/>
    <property type="project" value="UniProtKB-KW"/>
</dbReference>
<feature type="coiled-coil region" evidence="13">
    <location>
        <begin position="1650"/>
        <end position="1740"/>
    </location>
</feature>
<dbReference type="Gene3D" id="1.10.287.2620">
    <property type="match status" value="1"/>
</dbReference>
<sequence>MVNDLSEVRIDLILKEISNTLLFVLPVDGPIKVESMLTCNETYTKECAELLNHKSMHIEDAVQELITVFEKNYDIKYFKKTSEKHVLPVKEKHIVFGNNEEEKEKNTSAAPHGDTSKGNNKEDEFKKVIVPSLDDIQQAINRMLQLILEVSRGVAQWGQRHLQKSSLKAELGTQQVSSAGFGSPGKIAKKGEKGIEDVVLVRKLRNFYSGVAEHEDISKLVVLLSSSMNSLREVASEVLQDFQKYKVLWTEDRDAKIQEFLASCPSLTEIKEEILHYAMFEQEMEDFKPIILLGPIELHTGPLKIALAIEAKAWKMLLCRYLNEEYKKKMTDMMSFISEYLKKLSRPLRDLDDVRFAMEALSIIRDNKIEMDMTLGPIEEAYAILNTFEIEVTKEESEGVDTLRYSFNKLQTKAANFDELWRKFITYSSGEQLFGLPVTDYEVLHKVRKELGLLQKLYGLYDTVINNINGYYEILWTDVDIEKINAELLDFQSRCRRLPKGLQHWQAFLDLKKKIDDFSESCPLLEMMTDKAMKQRHWDRIAETTGHQFDIESDSFCLRNIMEAPILKHKDDIEVGLLGIQMLWTRDSEEALQNAKEDRKSMQVTNRRFLEILNMLISQTTHDLSKFDRVKFETLITIHVHQHDIFDDLVKMHIKSPTDFEWLKQSRFYFKEDFDQVLVSITDVDFVYQNEFLGCTDRLVITPLTDRCYITLAQALGMNMGGAPAGPAGTGKTETTKDMGKALGKYVVVFNCSDQMDFRGLGRIFKGLAQSGSWGCFDEFNRIELPVLSVAAQQIYIILTARKERKKQFIFSDGDCVDLNPEFGIFLTMNPGYAGRQELPENLKIQFRTVAMMVPDRQVHYDFGLRNILSVLRTLGSQKRARPNESELSIVMRGLRDMNLSKLIDEDEPLFLSLINGLFPGLQLDSSTYAELQAAVANQVEEAGLINHPPWNLKLVQLYETSLVRHGLMTLGPSGSGKTTVITILMRALTECGQPHREMRMNPKAITAPQMFGKLDAATNDWTDGIFSTLWRKTLKAKKGENVFLVLDGPVDAIWIENLNSVLDDNKTLTLANGDRIPMCPTCKLLFEVHNIENASPATVSRMGMVYISSSALSWRPILQSINLLEGLIPSKEEGGLSTIFHLHKLFCFAIMWSLGALLELDSRDKLEAFIRAHDNTLDLPEISPGTSQTMYEFFVTDYGDWEHWSKRVQEYVYPTDSVPDYASILVPNVDNTRTQFLINTIAKQQKAVLLTGEQGTAKTVMVKAYVKKYDPEEHLSKCLNFSSATEPFMFQRTIESYVDKRIGSTYGPPGGRKMTVFIDDINMPFINEWGDQTKMLPTPSKFHYIFNLRDLSRIWQGMLTIKAEECNSSTVLLTLFKHECTRVIADRFITPEDTAWFDKTITKAIEEYVDTGLTEVLQAEPYFVDFLREMPEPTGNEPEDFVFEAPKIYEEISRIIRTAYGNALLVGVGGSGKQSLSRLASFIAGYKIFQITLTRSYNINNLSDDLKLLYRTAGAEGQGITFIFTDNEIKEESFLEYVNNLLSSGEVGKKFRARSLKFPGLISGCTMDWFSRWPKEALVAVASYFLSEFNMVCSASVKTQVVETMGLFHDIVSESCENYFQRYRRRTYVTPKSYLSFINGYKEVYTEKLENISEQAERMQTGLSKLMEASVSVAKLSQELAVKEKELALASAKADKVLAEVTESAEAAAKVKNEVQGVKDKAQKLVDEIDLEKVKAESKLEAAKPALEEAEAALNVSKILTF</sequence>
<dbReference type="Gene3D" id="1.10.287.2610">
    <property type="match status" value="1"/>
</dbReference>
<dbReference type="InterPro" id="IPR027417">
    <property type="entry name" value="P-loop_NTPase"/>
</dbReference>
<keyword evidence="5" id="KW-0547">Nucleotide-binding</keyword>
<dbReference type="Gene3D" id="1.20.58.1120">
    <property type="match status" value="1"/>
</dbReference>